<dbReference type="EMBL" id="MK072138">
    <property type="protein sequence ID" value="AYV79261.1"/>
    <property type="molecule type" value="Genomic_DNA"/>
</dbReference>
<feature type="compositionally biased region" description="Polar residues" evidence="1">
    <location>
        <begin position="104"/>
        <end position="114"/>
    </location>
</feature>
<gene>
    <name evidence="2" type="ORF">Faunusvirus7_9</name>
</gene>
<protein>
    <submittedName>
        <fullName evidence="2">Uncharacterized protein</fullName>
    </submittedName>
</protein>
<accession>A0A3G4ZZ30</accession>
<name>A0A3G4ZZ30_9VIRU</name>
<reference evidence="2" key="1">
    <citation type="submission" date="2018-10" db="EMBL/GenBank/DDBJ databases">
        <title>Hidden diversity of soil giant viruses.</title>
        <authorList>
            <person name="Schulz F."/>
            <person name="Alteio L."/>
            <person name="Goudeau D."/>
            <person name="Ryan E.M."/>
            <person name="Malmstrom R.R."/>
            <person name="Blanchard J."/>
            <person name="Woyke T."/>
        </authorList>
    </citation>
    <scope>NUCLEOTIDE SEQUENCE</scope>
    <source>
        <strain evidence="2">FNV1</strain>
    </source>
</reference>
<organism evidence="2">
    <name type="scientific">Faunusvirus sp</name>
    <dbReference type="NCBI Taxonomy" id="2487766"/>
    <lineage>
        <taxon>Viruses</taxon>
        <taxon>Varidnaviria</taxon>
        <taxon>Bamfordvirae</taxon>
        <taxon>Nucleocytoviricota</taxon>
        <taxon>Megaviricetes</taxon>
        <taxon>Imitervirales</taxon>
        <taxon>Mimiviridae</taxon>
    </lineage>
</organism>
<feature type="compositionally biased region" description="Basic and acidic residues" evidence="1">
    <location>
        <begin position="220"/>
        <end position="231"/>
    </location>
</feature>
<sequence length="231" mass="25385">MTQQNQFANIVSQLLGAMAQPSPQAASHDTATNSHSPVNSANSQFGAMLNGLLSNPSMINGLLNPQSAASYNMPPISPAPTAIPGATMNSPIPPSQMGGLYHMTNMTNSSSKLTPEQKFMRNHEAFLKAELFIDDDFAQLNKLRKQIENDEKVLNSCTSGMRAALDELDIDSTGTVAEMYKKYSERSKKDVNKMSDIDELRKQVAELAEELKKKTSTFNPDKEKEKDKDNL</sequence>
<proteinExistence type="predicted"/>
<feature type="region of interest" description="Disordered" evidence="1">
    <location>
        <begin position="19"/>
        <end position="39"/>
    </location>
</feature>
<feature type="compositionally biased region" description="Polar residues" evidence="1">
    <location>
        <begin position="21"/>
        <end position="39"/>
    </location>
</feature>
<evidence type="ECO:0000313" key="2">
    <source>
        <dbReference type="EMBL" id="AYV79261.1"/>
    </source>
</evidence>
<evidence type="ECO:0000256" key="1">
    <source>
        <dbReference type="SAM" id="MobiDB-lite"/>
    </source>
</evidence>
<feature type="region of interest" description="Disordered" evidence="1">
    <location>
        <begin position="82"/>
        <end position="114"/>
    </location>
</feature>
<feature type="region of interest" description="Disordered" evidence="1">
    <location>
        <begin position="211"/>
        <end position="231"/>
    </location>
</feature>